<comment type="caution">
    <text evidence="2">The sequence shown here is derived from an EMBL/GenBank/DDBJ whole genome shotgun (WGS) entry which is preliminary data.</text>
</comment>
<evidence type="ECO:0000256" key="1">
    <source>
        <dbReference type="SAM" id="Phobius"/>
    </source>
</evidence>
<reference evidence="2" key="1">
    <citation type="submission" date="2019-09" db="EMBL/GenBank/DDBJ databases">
        <title>Genomic analysis of Haloferax sp. CBA1149.</title>
        <authorList>
            <person name="Roh S.W."/>
        </authorList>
    </citation>
    <scope>NUCLEOTIDE SEQUENCE</scope>
    <source>
        <strain evidence="2">CBA1149</strain>
    </source>
</reference>
<name>A0A643K404_9EURY</name>
<keyword evidence="1" id="KW-0812">Transmembrane</keyword>
<sequence>MSLKSALGSVFGLFLLAVAGLSVLVAASLVGVSLLSGLTELRIVGVMCALGTALIAGFSGYFVRKAVAGQVMPSNFDVSVAYRSGP</sequence>
<gene>
    <name evidence="2" type="ORF">Hfx1149_07180</name>
</gene>
<keyword evidence="1" id="KW-0472">Membrane</keyword>
<accession>A0A643K404</accession>
<protein>
    <submittedName>
        <fullName evidence="2">Uncharacterized protein</fullName>
    </submittedName>
</protein>
<evidence type="ECO:0000313" key="2">
    <source>
        <dbReference type="EMBL" id="KAB1187825.1"/>
    </source>
</evidence>
<proteinExistence type="predicted"/>
<feature type="transmembrane region" description="Helical" evidence="1">
    <location>
        <begin position="43"/>
        <end position="63"/>
    </location>
</feature>
<keyword evidence="1" id="KW-1133">Transmembrane helix</keyword>
<dbReference type="AlphaFoldDB" id="A0A643K404"/>
<dbReference type="EMBL" id="VZUS01000001">
    <property type="protein sequence ID" value="KAB1187825.1"/>
    <property type="molecule type" value="Genomic_DNA"/>
</dbReference>
<dbReference type="RefSeq" id="WP_151136861.1">
    <property type="nucleotide sequence ID" value="NZ_VZUS01000001.1"/>
</dbReference>
<organism evidence="2">
    <name type="scientific">Haloferax sp. CBA1149</name>
    <dbReference type="NCBI Taxonomy" id="2650753"/>
    <lineage>
        <taxon>Archaea</taxon>
        <taxon>Methanobacteriati</taxon>
        <taxon>Methanobacteriota</taxon>
        <taxon>Stenosarchaea group</taxon>
        <taxon>Halobacteria</taxon>
        <taxon>Halobacteriales</taxon>
        <taxon>Haloferacaceae</taxon>
        <taxon>Haloferax</taxon>
    </lineage>
</organism>